<dbReference type="AlphaFoldDB" id="A0A6H1Q1B9"/>
<dbReference type="InterPro" id="IPR021529">
    <property type="entry name" value="DUF2798"/>
</dbReference>
<dbReference type="EMBL" id="CP038852">
    <property type="protein sequence ID" value="QIZ20581.1"/>
    <property type="molecule type" value="Genomic_DNA"/>
</dbReference>
<proteinExistence type="predicted"/>
<evidence type="ECO:0000313" key="3">
    <source>
        <dbReference type="Proteomes" id="UP000501094"/>
    </source>
</evidence>
<keyword evidence="1" id="KW-0472">Membrane</keyword>
<dbReference type="RefSeq" id="WP_168606468.1">
    <property type="nucleotide sequence ID" value="NZ_CP038852.1"/>
</dbReference>
<dbReference type="Proteomes" id="UP000501094">
    <property type="component" value="Chromosome"/>
</dbReference>
<evidence type="ECO:0000313" key="2">
    <source>
        <dbReference type="EMBL" id="QIZ20581.1"/>
    </source>
</evidence>
<feature type="transmembrane region" description="Helical" evidence="1">
    <location>
        <begin position="46"/>
        <end position="64"/>
    </location>
</feature>
<protein>
    <submittedName>
        <fullName evidence="2">DUF2798 domain-containing protein</fullName>
    </submittedName>
</protein>
<name>A0A6H1Q1B9_9PROT</name>
<keyword evidence="3" id="KW-1185">Reference proteome</keyword>
<organism evidence="2 3">
    <name type="scientific">Candidatus Pelagibacter giovannonii</name>
    <dbReference type="NCBI Taxonomy" id="2563896"/>
    <lineage>
        <taxon>Bacteria</taxon>
        <taxon>Pseudomonadati</taxon>
        <taxon>Pseudomonadota</taxon>
        <taxon>Alphaproteobacteria</taxon>
        <taxon>Candidatus Pelagibacterales</taxon>
        <taxon>Candidatus Pelagibacteraceae</taxon>
        <taxon>Candidatus Pelagibacter</taxon>
    </lineage>
</organism>
<reference evidence="2 3" key="1">
    <citation type="journal article" date="2020" name="Nat. Microbiol.">
        <title>Lysogenic host-virus interactions in SAR11 marine bacteria.</title>
        <authorList>
            <person name="Morris R.M."/>
            <person name="Cain K.R."/>
            <person name="Hvorecny K.L."/>
            <person name="Kollman J.M."/>
        </authorList>
    </citation>
    <scope>NUCLEOTIDE SEQUENCE [LARGE SCALE GENOMIC DNA]</scope>
    <source>
        <strain evidence="2 3">NP1</strain>
    </source>
</reference>
<accession>A0A6H1Q1B9</accession>
<sequence length="75" mass="8324">MINKKYSQPLFMIFMSFGMSLIIGGVVTLVHTGFGEGFFNRLLDAFNYSFPVAVIAAFTMAPIMRPLVNKIASKD</sequence>
<keyword evidence="1" id="KW-1133">Transmembrane helix</keyword>
<gene>
    <name evidence="2" type="ORF">E5R92_02115</name>
</gene>
<dbReference type="Pfam" id="PF11391">
    <property type="entry name" value="DUF2798"/>
    <property type="match status" value="1"/>
</dbReference>
<keyword evidence="1" id="KW-0812">Transmembrane</keyword>
<feature type="transmembrane region" description="Helical" evidence="1">
    <location>
        <begin position="12"/>
        <end position="34"/>
    </location>
</feature>
<dbReference type="KEGG" id="peg:E5R92_02115"/>
<evidence type="ECO:0000256" key="1">
    <source>
        <dbReference type="SAM" id="Phobius"/>
    </source>
</evidence>